<evidence type="ECO:0000313" key="4">
    <source>
        <dbReference type="EMBL" id="EIJ41853.1"/>
    </source>
</evidence>
<keyword evidence="2" id="KW-1133">Transmembrane helix</keyword>
<feature type="transmembrane region" description="Helical" evidence="2">
    <location>
        <begin position="630"/>
        <end position="650"/>
    </location>
</feature>
<evidence type="ECO:0000256" key="1">
    <source>
        <dbReference type="SAM" id="MobiDB-lite"/>
    </source>
</evidence>
<sequence>MYRFLLILSFLSWAVCANAQSNFERCAESVGNAYPYGMCDSIFTQNDGLDGSLEWAYLCREEFENTGNFMVSFRTKLYRVSKDNIEFLEYLGVTRSGDIIRSMILAFYSSQVVPRFATLWGDFAFSYCRQSEADSCVYEAHSCHAQGHFPARACEYDANSTQFVGRSIEVFSAGCTQSCEWDESPMYIKNGTAFYGWCKVDYEGVRTCHYTDPLCEELLDSDGDGTSDTSDDDDDGDGIPDDDDHSDDTGNDDDDDDDDDTGTGADCKEDERIKGNVKFCPNEFKMAYDEFRIMRCGALEGNCKGKDSTAVICHYQGLGCNGGSYIVSSDSLNGDFVKDKDEQSEVTMERFYRPEGRYFEVENRCEADEYCMSPLTSAKTATEPKDCDYENAPQTVVAGCPVLESSGSPAPHATEKICSNGCPYINMGDGYTAFGCTYRLTSNDSGDDDDGGCGSEGSSTLSGLPCGVDGKPPCKVSDSITHQTLADIKSILDDLGEDIDESISFNLKKSTDDITDSVEEHAINTANELQNQTRAIVEAIGRIPVTSIDDEEIVRTIQALEKTYKDSLDPDDFEPSSDMEEFKIGDSKRFFTQINVSQLLNIPAFSAGSCPLTESVKIDFLGAGDIEFDFSMLCIILYIAKILIYVSTLMKVQAIVFKS</sequence>
<keyword evidence="2" id="KW-0472">Membrane</keyword>
<feature type="chain" id="PRO_5003669463" description="Thrombospondin type 3 repeat-containing protein" evidence="3">
    <location>
        <begin position="20"/>
        <end position="659"/>
    </location>
</feature>
<dbReference type="STRING" id="395493.BegalDRAFT_0946"/>
<organism evidence="4 5">
    <name type="scientific">Beggiatoa alba B18LD</name>
    <dbReference type="NCBI Taxonomy" id="395493"/>
    <lineage>
        <taxon>Bacteria</taxon>
        <taxon>Pseudomonadati</taxon>
        <taxon>Pseudomonadota</taxon>
        <taxon>Gammaproteobacteria</taxon>
        <taxon>Thiotrichales</taxon>
        <taxon>Thiotrichaceae</taxon>
        <taxon>Beggiatoa</taxon>
    </lineage>
</organism>
<keyword evidence="2" id="KW-0812">Transmembrane</keyword>
<keyword evidence="3" id="KW-0732">Signal</keyword>
<dbReference type="AlphaFoldDB" id="I3CE10"/>
<feature type="region of interest" description="Disordered" evidence="1">
    <location>
        <begin position="221"/>
        <end position="268"/>
    </location>
</feature>
<name>I3CE10_9GAMM</name>
<dbReference type="EMBL" id="JH600070">
    <property type="protein sequence ID" value="EIJ41853.1"/>
    <property type="molecule type" value="Genomic_DNA"/>
</dbReference>
<feature type="signal peptide" evidence="3">
    <location>
        <begin position="1"/>
        <end position="19"/>
    </location>
</feature>
<protein>
    <recommendedName>
        <fullName evidence="6">Thrombospondin type 3 repeat-containing protein</fullName>
    </recommendedName>
</protein>
<dbReference type="Proteomes" id="UP000005744">
    <property type="component" value="Unassembled WGS sequence"/>
</dbReference>
<gene>
    <name evidence="4" type="ORF">BegalDRAFT_0946</name>
</gene>
<accession>I3CE10</accession>
<evidence type="ECO:0000256" key="3">
    <source>
        <dbReference type="SAM" id="SignalP"/>
    </source>
</evidence>
<evidence type="ECO:0008006" key="6">
    <source>
        <dbReference type="Google" id="ProtNLM"/>
    </source>
</evidence>
<keyword evidence="5" id="KW-1185">Reference proteome</keyword>
<evidence type="ECO:0000313" key="5">
    <source>
        <dbReference type="Proteomes" id="UP000005744"/>
    </source>
</evidence>
<reference evidence="4 5" key="1">
    <citation type="submission" date="2011-11" db="EMBL/GenBank/DDBJ databases">
        <title>Improved High-Quality Draft sequence of Beggiatoa alba B18lD.</title>
        <authorList>
            <consortium name="US DOE Joint Genome Institute"/>
            <person name="Lucas S."/>
            <person name="Han J."/>
            <person name="Lapidus A."/>
            <person name="Cheng J.-F."/>
            <person name="Goodwin L."/>
            <person name="Pitluck S."/>
            <person name="Peters L."/>
            <person name="Mikhailova N."/>
            <person name="Held B."/>
            <person name="Detter J.C."/>
            <person name="Han C."/>
            <person name="Tapia R."/>
            <person name="Land M."/>
            <person name="Hauser L."/>
            <person name="Kyrpides N."/>
            <person name="Ivanova N."/>
            <person name="Pagani I."/>
            <person name="Samuel K."/>
            <person name="Teske A."/>
            <person name="Mueller J."/>
            <person name="Woyke T."/>
        </authorList>
    </citation>
    <scope>NUCLEOTIDE SEQUENCE [LARGE SCALE GENOMIC DNA]</scope>
    <source>
        <strain evidence="4 5">B18LD</strain>
    </source>
</reference>
<proteinExistence type="predicted"/>
<feature type="compositionally biased region" description="Acidic residues" evidence="1">
    <location>
        <begin position="221"/>
        <end position="261"/>
    </location>
</feature>
<dbReference type="RefSeq" id="WP_002684178.1">
    <property type="nucleotide sequence ID" value="NZ_JH600070.1"/>
</dbReference>
<dbReference type="HOGENOM" id="CLU_416023_0_0_6"/>
<evidence type="ECO:0000256" key="2">
    <source>
        <dbReference type="SAM" id="Phobius"/>
    </source>
</evidence>